<dbReference type="Proteomes" id="UP000015104">
    <property type="component" value="Unassembled WGS sequence"/>
</dbReference>
<protein>
    <recommendedName>
        <fullName evidence="3">Platelet-derived growth factor (PDGF) family profile domain-containing protein</fullName>
    </recommendedName>
</protein>
<dbReference type="AlphaFoldDB" id="T1K676"/>
<keyword evidence="5" id="KW-1185">Reference proteome</keyword>
<dbReference type="Pfam" id="PF00341">
    <property type="entry name" value="PDGF"/>
    <property type="match status" value="1"/>
</dbReference>
<evidence type="ECO:0000313" key="5">
    <source>
        <dbReference type="Proteomes" id="UP000015104"/>
    </source>
</evidence>
<reference evidence="5" key="1">
    <citation type="submission" date="2011-08" db="EMBL/GenBank/DDBJ databases">
        <authorList>
            <person name="Rombauts S."/>
        </authorList>
    </citation>
    <scope>NUCLEOTIDE SEQUENCE</scope>
    <source>
        <strain evidence="5">London</strain>
    </source>
</reference>
<reference evidence="4" key="2">
    <citation type="submission" date="2015-06" db="UniProtKB">
        <authorList>
            <consortium name="EnsemblMetazoa"/>
        </authorList>
    </citation>
    <scope>IDENTIFICATION</scope>
</reference>
<dbReference type="Gene3D" id="2.10.90.10">
    <property type="entry name" value="Cystine-knot cytokines"/>
    <property type="match status" value="1"/>
</dbReference>
<organism evidence="4 5">
    <name type="scientific">Tetranychus urticae</name>
    <name type="common">Two-spotted spider mite</name>
    <dbReference type="NCBI Taxonomy" id="32264"/>
    <lineage>
        <taxon>Eukaryota</taxon>
        <taxon>Metazoa</taxon>
        <taxon>Ecdysozoa</taxon>
        <taxon>Arthropoda</taxon>
        <taxon>Chelicerata</taxon>
        <taxon>Arachnida</taxon>
        <taxon>Acari</taxon>
        <taxon>Acariformes</taxon>
        <taxon>Trombidiformes</taxon>
        <taxon>Prostigmata</taxon>
        <taxon>Eleutherengona</taxon>
        <taxon>Raphignathae</taxon>
        <taxon>Tetranychoidea</taxon>
        <taxon>Tetranychidae</taxon>
        <taxon>Tetranychus</taxon>
    </lineage>
</organism>
<dbReference type="InterPro" id="IPR000072">
    <property type="entry name" value="PDGF/VEGF_dom"/>
</dbReference>
<dbReference type="PROSITE" id="PS50278">
    <property type="entry name" value="PDGF_2"/>
    <property type="match status" value="1"/>
</dbReference>
<feature type="region of interest" description="Disordered" evidence="1">
    <location>
        <begin position="166"/>
        <end position="198"/>
    </location>
</feature>
<dbReference type="GO" id="GO:0008083">
    <property type="term" value="F:growth factor activity"/>
    <property type="evidence" value="ECO:0007669"/>
    <property type="project" value="InterPro"/>
</dbReference>
<feature type="signal peptide" evidence="2">
    <location>
        <begin position="1"/>
        <end position="26"/>
    </location>
</feature>
<feature type="chain" id="PRO_5004581008" description="Platelet-derived growth factor (PDGF) family profile domain-containing protein" evidence="2">
    <location>
        <begin position="27"/>
        <end position="396"/>
    </location>
</feature>
<gene>
    <name evidence="4" type="primary">107360821</name>
</gene>
<dbReference type="EnsemblMetazoa" id="tetur05g08880.1">
    <property type="protein sequence ID" value="tetur05g08880.1"/>
    <property type="gene ID" value="tetur05g08880"/>
</dbReference>
<dbReference type="KEGG" id="tut:107360821"/>
<dbReference type="OrthoDB" id="10633649at2759"/>
<feature type="compositionally biased region" description="Low complexity" evidence="1">
    <location>
        <begin position="174"/>
        <end position="192"/>
    </location>
</feature>
<evidence type="ECO:0000259" key="3">
    <source>
        <dbReference type="PROSITE" id="PS50278"/>
    </source>
</evidence>
<proteinExistence type="predicted"/>
<accession>T1K676</accession>
<feature type="domain" description="Platelet-derived growth factor (PDGF) family profile" evidence="3">
    <location>
        <begin position="309"/>
        <end position="377"/>
    </location>
</feature>
<dbReference type="SUPFAM" id="SSF57501">
    <property type="entry name" value="Cystine-knot cytokines"/>
    <property type="match status" value="1"/>
</dbReference>
<evidence type="ECO:0000313" key="4">
    <source>
        <dbReference type="EnsemblMetazoa" id="tetur05g08880.1"/>
    </source>
</evidence>
<keyword evidence="2" id="KW-0732">Signal</keyword>
<dbReference type="EMBL" id="CAEY01001593">
    <property type="status" value="NOT_ANNOTATED_CDS"/>
    <property type="molecule type" value="Genomic_DNA"/>
</dbReference>
<name>T1K676_TETUR</name>
<evidence type="ECO:0000256" key="2">
    <source>
        <dbReference type="SAM" id="SignalP"/>
    </source>
</evidence>
<dbReference type="HOGENOM" id="CLU_697048_0_0_1"/>
<dbReference type="OMA" id="LRCPQAC"/>
<dbReference type="InterPro" id="IPR029034">
    <property type="entry name" value="Cystine-knot_cytokine"/>
</dbReference>
<dbReference type="GO" id="GO:0016020">
    <property type="term" value="C:membrane"/>
    <property type="evidence" value="ECO:0007669"/>
    <property type="project" value="InterPro"/>
</dbReference>
<evidence type="ECO:0000256" key="1">
    <source>
        <dbReference type="SAM" id="MobiDB-lite"/>
    </source>
</evidence>
<sequence length="396" mass="44883">MFNRTYSLSFLLFYVCHLLVITAINGQHYRPQHEPRQYSGYHKITTLPDGETHYSRSYILNDTGYSEHLYTKPQTYGRSVSQPLNHQLLINQGYSPNVRRNIGADPEFTQALSYKSLPPPLMVPQLQPQLPPQLPPQFRPLPSRLPAPMAGPIFSSAVAPLVSPNIPRNRPVVPQNSRQNQPNYQPNYQPDYQPDRDQYRSEYSRNTYQRQAVSGNEVTVPHSYNVPDEPMNRMIDFFSSSFFKSNVKENKLTTVNLFQNVIIGTNTTADEAIIKANLEKTAGHVFDNGSTDCKPVMTVVKFGNINKPEIIYNPSSVQVLRCPQACFSWQFDCLPVKKHVYNFSAAVYTMEKGKVTREVNQFEVVSHTECACQCKTVASCLSSSSLSTKRPISNGF</sequence>